<evidence type="ECO:0000259" key="2">
    <source>
        <dbReference type="Pfam" id="PF20231"/>
    </source>
</evidence>
<evidence type="ECO:0000313" key="3">
    <source>
        <dbReference type="EMBL" id="KAE8262620.1"/>
    </source>
</evidence>
<name>A0A8X7N0T8_9BASI</name>
<evidence type="ECO:0000313" key="4">
    <source>
        <dbReference type="Proteomes" id="UP000078113"/>
    </source>
</evidence>
<sequence length="1114" mass="123909">MNASSSPPTVPSSDLFFGVPSSFPFCPLSPTQQQQQSQLRRELDDTCDFSEDDADESSQDDDSEQDLPGRLRPERPTRKTKQQKRRRRETTMSEHNIIDLLRFLKERNLGLTAVANLFDLPKQAPPARDGYASDGPSSEPSAFSSDPYWLHCRIAALYSTDLPKQFADRWKGMEDYAVDRVCALVAKETSILTMNAYLSGPDAHNITGEDLASFDPSHACSIMATFAPVSTRILHSMAGETALFTPPPQRSSHPPPKKKQKRNPGYDIIDDALSSSDDDTHIAEHENYPKVPGIWSRGGERSKSNLAFTVFFILLFACSRRCNRFQQCLGVVLFAARVPKRPMELLSRAGICVSTQTVAQGIVSLANDSMRVSRELIHRPDTVIILSIDNLNWLSKIRDKTTTVRNSMMAAVAGNFYVVEGSIRYTESTPTCSAELFEAIFGRDLTMPTFSARPINPLRKDGKPIAMDKKLLDEAIRSAERDTALDTSDYVLSAIDQQCSDLADKLSKPPQILPFEPKKTRVLPLPVYDEDEGSIAGNIRVLDKVCDDFGLDEAWLADHIVPAVGDALTASLQRKAVDRRINDRSSTPERHRIKYLKPWAAFFHFHYAYQKFLIDTHSGTATIMDLLSIRRVASKAGFKNLTTGNVDFHDADAFFHTYFAAISEVIISDALRQAGHGRQADELIPNEDGDVTLVDEVEDAVLAEAEEEDGDITLVEDTQEAFVEETQSQFDFDFEESAQHPDETQPVDETQSPHPDETQPDASSTQPPTQVEDAVQQQHQHESAESAIPREQTQAIPDGGVGDGIRWENEFEGLKWEDLQAAATTAVRSVMKDSVSYICKGDEPGKDDLIYGHAVSLFRDLAVYIEIRHATKHGDPGRVFAMVRQALPRFQACGAHRYVSECLEMLTDLRYDLPPALKQVMMGATLVNHKGRPDSFVAADLDIEHLVNDLKNVFPLQSNSGGCDSQRRIGEILTTLRASKAQFFQAYSIASLGGSHTTRDRTLTKLVIATELQQYRTFEKQSKGRVSPVFQHYGWGKRKARTAKTKHLATDHVAAGMDILLDTSSKMGSIQAFWDRRRKGIIEEGGIGDEEHQASVIFDAEKDMGGFAELGADV</sequence>
<comment type="caution">
    <text evidence="3">The sequence shown here is derived from an EMBL/GenBank/DDBJ whole genome shotgun (WGS) entry which is preliminary data.</text>
</comment>
<feature type="region of interest" description="Disordered" evidence="1">
    <location>
        <begin position="21"/>
        <end position="91"/>
    </location>
</feature>
<dbReference type="AlphaFoldDB" id="A0A8X7N0T8"/>
<evidence type="ECO:0000256" key="1">
    <source>
        <dbReference type="SAM" id="MobiDB-lite"/>
    </source>
</evidence>
<feature type="compositionally biased region" description="Polar residues" evidence="1">
    <location>
        <begin position="135"/>
        <end position="144"/>
    </location>
</feature>
<dbReference type="InterPro" id="IPR046496">
    <property type="entry name" value="DUF6589"/>
</dbReference>
<keyword evidence="4" id="KW-1185">Reference proteome</keyword>
<feature type="region of interest" description="Disordered" evidence="1">
    <location>
        <begin position="122"/>
        <end position="144"/>
    </location>
</feature>
<dbReference type="Proteomes" id="UP000078113">
    <property type="component" value="Unassembled WGS sequence"/>
</dbReference>
<feature type="region of interest" description="Disordered" evidence="1">
    <location>
        <begin position="244"/>
        <end position="268"/>
    </location>
</feature>
<feature type="compositionally biased region" description="Basic and acidic residues" evidence="1">
    <location>
        <begin position="67"/>
        <end position="77"/>
    </location>
</feature>
<protein>
    <recommendedName>
        <fullName evidence="2">DUF6589 domain-containing protein</fullName>
    </recommendedName>
</protein>
<dbReference type="EMBL" id="LWDG02000761">
    <property type="protein sequence ID" value="KAE8262620.1"/>
    <property type="molecule type" value="Genomic_DNA"/>
</dbReference>
<accession>A0A8X7N0T8</accession>
<organism evidence="3 4">
    <name type="scientific">Tilletia walkeri</name>
    <dbReference type="NCBI Taxonomy" id="117179"/>
    <lineage>
        <taxon>Eukaryota</taxon>
        <taxon>Fungi</taxon>
        <taxon>Dikarya</taxon>
        <taxon>Basidiomycota</taxon>
        <taxon>Ustilaginomycotina</taxon>
        <taxon>Exobasidiomycetes</taxon>
        <taxon>Tilletiales</taxon>
        <taxon>Tilletiaceae</taxon>
        <taxon>Tilletia</taxon>
    </lineage>
</organism>
<gene>
    <name evidence="3" type="ORF">A4X09_0g7420</name>
</gene>
<reference evidence="3" key="1">
    <citation type="submission" date="2016-04" db="EMBL/GenBank/DDBJ databases">
        <authorList>
            <person name="Nguyen H.D."/>
            <person name="Samba Siva P."/>
            <person name="Cullis J."/>
            <person name="Levesque C.A."/>
            <person name="Hambleton S."/>
        </authorList>
    </citation>
    <scope>NUCLEOTIDE SEQUENCE</scope>
    <source>
        <strain evidence="3">DAOMC 236422</strain>
    </source>
</reference>
<proteinExistence type="predicted"/>
<dbReference type="Pfam" id="PF20231">
    <property type="entry name" value="DUF6589"/>
    <property type="match status" value="2"/>
</dbReference>
<feature type="domain" description="DUF6589" evidence="2">
    <location>
        <begin position="812"/>
        <end position="996"/>
    </location>
</feature>
<feature type="compositionally biased region" description="Acidic residues" evidence="1">
    <location>
        <begin position="45"/>
        <end position="65"/>
    </location>
</feature>
<feature type="region of interest" description="Disordered" evidence="1">
    <location>
        <begin position="739"/>
        <end position="803"/>
    </location>
</feature>
<feature type="compositionally biased region" description="Polar residues" evidence="1">
    <location>
        <begin position="760"/>
        <end position="769"/>
    </location>
</feature>
<reference evidence="3" key="2">
    <citation type="journal article" date="2019" name="IMA Fungus">
        <title>Genome sequencing and comparison of five Tilletia species to identify candidate genes for the detection of regulated species infecting wheat.</title>
        <authorList>
            <person name="Nguyen H.D.T."/>
            <person name="Sultana T."/>
            <person name="Kesanakurti P."/>
            <person name="Hambleton S."/>
        </authorList>
    </citation>
    <scope>NUCLEOTIDE SEQUENCE</scope>
    <source>
        <strain evidence="3">DAOMC 236422</strain>
    </source>
</reference>
<feature type="domain" description="DUF6589" evidence="2">
    <location>
        <begin position="499"/>
        <end position="683"/>
    </location>
</feature>
<feature type="compositionally biased region" description="Basic residues" evidence="1">
    <location>
        <begin position="78"/>
        <end position="88"/>
    </location>
</feature>